<gene>
    <name evidence="2" type="primary">ltrA</name>
    <name evidence="2" type="ORF">N7Z68_12650</name>
</gene>
<dbReference type="PROSITE" id="PS50878">
    <property type="entry name" value="RT_POL"/>
    <property type="match status" value="1"/>
</dbReference>
<dbReference type="RefSeq" id="WP_275118836.1">
    <property type="nucleotide sequence ID" value="NZ_JAOTPO010000008.1"/>
</dbReference>
<organism evidence="2 3">
    <name type="scientific">Alkalihalobacterium chitinilyticum</name>
    <dbReference type="NCBI Taxonomy" id="2980103"/>
    <lineage>
        <taxon>Bacteria</taxon>
        <taxon>Bacillati</taxon>
        <taxon>Bacillota</taxon>
        <taxon>Bacilli</taxon>
        <taxon>Bacillales</taxon>
        <taxon>Bacillaceae</taxon>
        <taxon>Alkalihalobacterium</taxon>
    </lineage>
</organism>
<protein>
    <submittedName>
        <fullName evidence="2">Group II intron reverse transcriptase/maturase</fullName>
        <ecNumber evidence="2">2.7.7.49</ecNumber>
    </submittedName>
</protein>
<dbReference type="PANTHER" id="PTHR34047:SF8">
    <property type="entry name" value="PROTEIN YKFC"/>
    <property type="match status" value="1"/>
</dbReference>
<keyword evidence="3" id="KW-1185">Reference proteome</keyword>
<comment type="caution">
    <text evidence="2">The sequence shown here is derived from an EMBL/GenBank/DDBJ whole genome shotgun (WGS) entry which is preliminary data.</text>
</comment>
<keyword evidence="2" id="KW-0808">Transferase</keyword>
<dbReference type="InterPro" id="IPR043502">
    <property type="entry name" value="DNA/RNA_pol_sf"/>
</dbReference>
<sequence>MNEELKMKWHSIYGQILFDRKLKEAWLKVKANNGAGGIDKVTIESYECKENENLDTLLEKLRKKEYQPSPVRRVYIPKKNGDRRPLGIPNVEDRIVQQAIVHVLEPKFEESIFHNWSCGYRPNRGAKRVLQIIMWNIEKGYNYIYDCDIKGFFDNIPHKKLMKVLNKYIADGTTLDMVWSWLKAGYMEEGKYNQVNSGTPQGGVISPLLANIYLNELDWELDLNNIRFVRYADDFLLFAKTEEDIKKAEQITKAKLKELGLEISIEKTKVVNFNDDDFDFLGFTFEHWRKRKKDGKPYYIAKPKESTWKDFRQKIKMKTRKTLTFSKEEWMKRVNPIIRGKVNYFLTLWEALEENKRYGLKSSCYFNTFGRELLAIDAYIRKRLRVAMLHKHPNQRKGWAMTTKWNIEYFAMIGLIPSFLQYYGKQYGYQLYDYLQYMKDKQKKKYKRAVERAKEKGENYFSPERTRKMNYAQRIATYK</sequence>
<dbReference type="GO" id="GO:0003964">
    <property type="term" value="F:RNA-directed DNA polymerase activity"/>
    <property type="evidence" value="ECO:0007669"/>
    <property type="project" value="UniProtKB-KW"/>
</dbReference>
<dbReference type="EC" id="2.7.7.49" evidence="2"/>
<dbReference type="CDD" id="cd01651">
    <property type="entry name" value="RT_G2_intron"/>
    <property type="match status" value="1"/>
</dbReference>
<proteinExistence type="predicted"/>
<dbReference type="PANTHER" id="PTHR34047">
    <property type="entry name" value="NUCLEAR INTRON MATURASE 1, MITOCHONDRIAL-RELATED"/>
    <property type="match status" value="1"/>
</dbReference>
<dbReference type="InterPro" id="IPR043128">
    <property type="entry name" value="Rev_trsase/Diguanyl_cyclase"/>
</dbReference>
<name>A0ABT5VIE1_9BACI</name>
<evidence type="ECO:0000313" key="2">
    <source>
        <dbReference type="EMBL" id="MDE5414223.1"/>
    </source>
</evidence>
<dbReference type="EMBL" id="JAOTPO010000008">
    <property type="protein sequence ID" value="MDE5414223.1"/>
    <property type="molecule type" value="Genomic_DNA"/>
</dbReference>
<dbReference type="InterPro" id="IPR030931">
    <property type="entry name" value="Group_II_RT_mat"/>
</dbReference>
<evidence type="ECO:0000259" key="1">
    <source>
        <dbReference type="PROSITE" id="PS50878"/>
    </source>
</evidence>
<dbReference type="SUPFAM" id="SSF56672">
    <property type="entry name" value="DNA/RNA polymerases"/>
    <property type="match status" value="1"/>
</dbReference>
<dbReference type="InterPro" id="IPR000477">
    <property type="entry name" value="RT_dom"/>
</dbReference>
<keyword evidence="2" id="KW-0548">Nucleotidyltransferase</keyword>
<accession>A0ABT5VIE1</accession>
<dbReference type="Pfam" id="PF00078">
    <property type="entry name" value="RVT_1"/>
    <property type="match status" value="1"/>
</dbReference>
<dbReference type="NCBIfam" id="TIGR04416">
    <property type="entry name" value="group_II_RT_mat"/>
    <property type="match status" value="1"/>
</dbReference>
<evidence type="ECO:0000313" key="3">
    <source>
        <dbReference type="Proteomes" id="UP001148125"/>
    </source>
</evidence>
<dbReference type="Proteomes" id="UP001148125">
    <property type="component" value="Unassembled WGS sequence"/>
</dbReference>
<feature type="domain" description="Reverse transcriptase" evidence="1">
    <location>
        <begin position="57"/>
        <end position="285"/>
    </location>
</feature>
<reference evidence="2" key="1">
    <citation type="submission" date="2024-05" db="EMBL/GenBank/DDBJ databases">
        <title>Alkalihalobacillus sp. strain MEB203 novel alkaliphilic bacterium from Lonar Lake, India.</title>
        <authorList>
            <person name="Joshi A."/>
            <person name="Thite S."/>
            <person name="Mengade P."/>
        </authorList>
    </citation>
    <scope>NUCLEOTIDE SEQUENCE</scope>
    <source>
        <strain evidence="2">MEB 203</strain>
    </source>
</reference>
<keyword evidence="2" id="KW-0695">RNA-directed DNA polymerase</keyword>
<dbReference type="InterPro" id="IPR051083">
    <property type="entry name" value="GrpII_Intron_Splice-Mob/Def"/>
</dbReference>
<dbReference type="Gene3D" id="3.30.70.270">
    <property type="match status" value="1"/>
</dbReference>